<accession>A0A9P4URB1</accession>
<name>A0A9P4URB1_9PEZI</name>
<dbReference type="AlphaFoldDB" id="A0A9P4URB1"/>
<organism evidence="1 2">
    <name type="scientific">Polychaeton citri CBS 116435</name>
    <dbReference type="NCBI Taxonomy" id="1314669"/>
    <lineage>
        <taxon>Eukaryota</taxon>
        <taxon>Fungi</taxon>
        <taxon>Dikarya</taxon>
        <taxon>Ascomycota</taxon>
        <taxon>Pezizomycotina</taxon>
        <taxon>Dothideomycetes</taxon>
        <taxon>Dothideomycetidae</taxon>
        <taxon>Capnodiales</taxon>
        <taxon>Capnodiaceae</taxon>
        <taxon>Polychaeton</taxon>
    </lineage>
</organism>
<gene>
    <name evidence="1" type="ORF">K431DRAFT_42426</name>
</gene>
<evidence type="ECO:0000313" key="1">
    <source>
        <dbReference type="EMBL" id="KAF2722638.1"/>
    </source>
</evidence>
<proteinExistence type="predicted"/>
<dbReference type="Proteomes" id="UP000799441">
    <property type="component" value="Unassembled WGS sequence"/>
</dbReference>
<reference evidence="1" key="1">
    <citation type="journal article" date="2020" name="Stud. Mycol.">
        <title>101 Dothideomycetes genomes: a test case for predicting lifestyles and emergence of pathogens.</title>
        <authorList>
            <person name="Haridas S."/>
            <person name="Albert R."/>
            <person name="Binder M."/>
            <person name="Bloem J."/>
            <person name="Labutti K."/>
            <person name="Salamov A."/>
            <person name="Andreopoulos B."/>
            <person name="Baker S."/>
            <person name="Barry K."/>
            <person name="Bills G."/>
            <person name="Bluhm B."/>
            <person name="Cannon C."/>
            <person name="Castanera R."/>
            <person name="Culley D."/>
            <person name="Daum C."/>
            <person name="Ezra D."/>
            <person name="Gonzalez J."/>
            <person name="Henrissat B."/>
            <person name="Kuo A."/>
            <person name="Liang C."/>
            <person name="Lipzen A."/>
            <person name="Lutzoni F."/>
            <person name="Magnuson J."/>
            <person name="Mondo S."/>
            <person name="Nolan M."/>
            <person name="Ohm R."/>
            <person name="Pangilinan J."/>
            <person name="Park H.-J."/>
            <person name="Ramirez L."/>
            <person name="Alfaro M."/>
            <person name="Sun H."/>
            <person name="Tritt A."/>
            <person name="Yoshinaga Y."/>
            <person name="Zwiers L.-H."/>
            <person name="Turgeon B."/>
            <person name="Goodwin S."/>
            <person name="Spatafora J."/>
            <person name="Crous P."/>
            <person name="Grigoriev I."/>
        </authorList>
    </citation>
    <scope>NUCLEOTIDE SEQUENCE</scope>
    <source>
        <strain evidence="1">CBS 116435</strain>
    </source>
</reference>
<dbReference type="EMBL" id="MU003781">
    <property type="protein sequence ID" value="KAF2722638.1"/>
    <property type="molecule type" value="Genomic_DNA"/>
</dbReference>
<keyword evidence="2" id="KW-1185">Reference proteome</keyword>
<protein>
    <submittedName>
        <fullName evidence="1">Uncharacterized protein</fullName>
    </submittedName>
</protein>
<sequence>MYCLRVRSVYPSAHAALHAWGFAVGHALRPPRGTRTCSWYLLLMVTVDAHTGSFCGRVSQAFEVITTTEKRDDSSGSVLKLAHIGH</sequence>
<evidence type="ECO:0000313" key="2">
    <source>
        <dbReference type="Proteomes" id="UP000799441"/>
    </source>
</evidence>
<comment type="caution">
    <text evidence="1">The sequence shown here is derived from an EMBL/GenBank/DDBJ whole genome shotgun (WGS) entry which is preliminary data.</text>
</comment>